<evidence type="ECO:0000256" key="1">
    <source>
        <dbReference type="ARBA" id="ARBA00023235"/>
    </source>
</evidence>
<dbReference type="InterPro" id="IPR015942">
    <property type="entry name" value="Asp/Glu/hydantoin_racemase"/>
</dbReference>
<dbReference type="Pfam" id="PF01177">
    <property type="entry name" value="Asp_Glu_race"/>
    <property type="match status" value="1"/>
</dbReference>
<dbReference type="InterPro" id="IPR018187">
    <property type="entry name" value="Asp/Glu_racemase_AS_1"/>
</dbReference>
<accession>A0ABP9U049</accession>
<keyword evidence="1" id="KW-0413">Isomerase</keyword>
<protein>
    <recommendedName>
        <fullName evidence="5">Glutamate racemase</fullName>
    </recommendedName>
</protein>
<name>A0ABP9U049_9MICO</name>
<evidence type="ECO:0000313" key="4">
    <source>
        <dbReference type="Proteomes" id="UP001498935"/>
    </source>
</evidence>
<dbReference type="RefSeq" id="WP_342038199.1">
    <property type="nucleotide sequence ID" value="NZ_BAABBK010000006.1"/>
</dbReference>
<comment type="caution">
    <text evidence="3">The sequence shown here is derived from an EMBL/GenBank/DDBJ whole genome shotgun (WGS) entry which is preliminary data.</text>
</comment>
<dbReference type="SUPFAM" id="SSF53681">
    <property type="entry name" value="Aspartate/glutamate racemase"/>
    <property type="match status" value="2"/>
</dbReference>
<evidence type="ECO:0000256" key="2">
    <source>
        <dbReference type="SAM" id="MobiDB-lite"/>
    </source>
</evidence>
<dbReference type="PANTHER" id="PTHR21198">
    <property type="entry name" value="GLUTAMATE RACEMASE"/>
    <property type="match status" value="1"/>
</dbReference>
<keyword evidence="4" id="KW-1185">Reference proteome</keyword>
<dbReference type="Gene3D" id="3.40.50.1860">
    <property type="match status" value="2"/>
</dbReference>
<dbReference type="PROSITE" id="PS00923">
    <property type="entry name" value="ASP_GLU_RACEMASE_1"/>
    <property type="match status" value="1"/>
</dbReference>
<evidence type="ECO:0008006" key="5">
    <source>
        <dbReference type="Google" id="ProtNLM"/>
    </source>
</evidence>
<reference evidence="3 4" key="1">
    <citation type="submission" date="2024-02" db="EMBL/GenBank/DDBJ databases">
        <title>Characterization of antibiotic resistant novel bacterial strains and their environmental applications.</title>
        <authorList>
            <person name="Manzoor S."/>
            <person name="Abbas S."/>
            <person name="Arshad M."/>
            <person name="Li W.J."/>
            <person name="Ahmed I."/>
        </authorList>
    </citation>
    <scope>NUCLEOTIDE SEQUENCE [LARGE SCALE GENOMIC DNA]</scope>
    <source>
        <strain evidence="3 4">KACC 15558</strain>
    </source>
</reference>
<proteinExistence type="predicted"/>
<dbReference type="InterPro" id="IPR001920">
    <property type="entry name" value="Asp/Glu_race"/>
</dbReference>
<gene>
    <name evidence="3" type="ORF">KACC15558_20370</name>
</gene>
<dbReference type="PROSITE" id="PS00924">
    <property type="entry name" value="ASP_GLU_RACEMASE_2"/>
    <property type="match status" value="1"/>
</dbReference>
<organism evidence="3 4">
    <name type="scientific">Brevibacterium ammoniilyticum</name>
    <dbReference type="NCBI Taxonomy" id="1046555"/>
    <lineage>
        <taxon>Bacteria</taxon>
        <taxon>Bacillati</taxon>
        <taxon>Actinomycetota</taxon>
        <taxon>Actinomycetes</taxon>
        <taxon>Micrococcales</taxon>
        <taxon>Brevibacteriaceae</taxon>
        <taxon>Brevibacterium</taxon>
    </lineage>
</organism>
<sequence>MTRIGLLDSGLGLLGTADALFHLAPHADLVLAMDPDYTPYGSLSAQALEERALNSAAMLAEWEPDAIVIACNTASVQALEAVRARYEPDIPVIGTVPAVKMAAGTGQDFAIWATPATTGSAYQQTLIDTFAGDLSVAQVACTGLAEAINSADVDTIDTAIDAALAQMDPGMETIVLGCTHYGLVADRITAARAGAITLFDSPVPVAKQTLRRIGLDPVTAAPTADTAAAGDAGTAASGGGGTAGSAGAAGSAGTEDRLGEIIATFASGRRVRLPESLAAYPAGRRLLARERAESARERTES</sequence>
<dbReference type="PANTHER" id="PTHR21198:SF2">
    <property type="entry name" value="GLUTAMATE RACEMASE"/>
    <property type="match status" value="1"/>
</dbReference>
<evidence type="ECO:0000313" key="3">
    <source>
        <dbReference type="EMBL" id="GAA5340997.1"/>
    </source>
</evidence>
<dbReference type="InterPro" id="IPR033134">
    <property type="entry name" value="Asp/Glu_racemase_AS_2"/>
</dbReference>
<dbReference type="EMBL" id="BAABNP010000007">
    <property type="protein sequence ID" value="GAA5340997.1"/>
    <property type="molecule type" value="Genomic_DNA"/>
</dbReference>
<feature type="region of interest" description="Disordered" evidence="2">
    <location>
        <begin position="229"/>
        <end position="252"/>
    </location>
</feature>
<dbReference type="Proteomes" id="UP001498935">
    <property type="component" value="Unassembled WGS sequence"/>
</dbReference>